<proteinExistence type="predicted"/>
<dbReference type="Proteomes" id="UP000683000">
    <property type="component" value="Unassembled WGS sequence"/>
</dbReference>
<protein>
    <submittedName>
        <fullName evidence="1">Uncharacterized protein</fullName>
    </submittedName>
</protein>
<dbReference type="AlphaFoldDB" id="A0A8I2YP39"/>
<dbReference type="OrthoDB" id="2621152at2759"/>
<accession>A0A8I2YP39</accession>
<organism evidence="1 2">
    <name type="scientific">Boletus reticuloceps</name>
    <dbReference type="NCBI Taxonomy" id="495285"/>
    <lineage>
        <taxon>Eukaryota</taxon>
        <taxon>Fungi</taxon>
        <taxon>Dikarya</taxon>
        <taxon>Basidiomycota</taxon>
        <taxon>Agaricomycotina</taxon>
        <taxon>Agaricomycetes</taxon>
        <taxon>Agaricomycetidae</taxon>
        <taxon>Boletales</taxon>
        <taxon>Boletineae</taxon>
        <taxon>Boletaceae</taxon>
        <taxon>Boletoideae</taxon>
        <taxon>Boletus</taxon>
    </lineage>
</organism>
<evidence type="ECO:0000313" key="1">
    <source>
        <dbReference type="EMBL" id="KAG6374563.1"/>
    </source>
</evidence>
<gene>
    <name evidence="1" type="ORF">JVT61DRAFT_3912</name>
</gene>
<name>A0A8I2YP39_9AGAM</name>
<keyword evidence="2" id="KW-1185">Reference proteome</keyword>
<comment type="caution">
    <text evidence="1">The sequence shown here is derived from an EMBL/GenBank/DDBJ whole genome shotgun (WGS) entry which is preliminary data.</text>
</comment>
<evidence type="ECO:0000313" key="2">
    <source>
        <dbReference type="Proteomes" id="UP000683000"/>
    </source>
</evidence>
<sequence length="192" mass="22485">MPRDKSIIALPDMHQSYLQMLYYYMGCRVEAAVRHLISLPADRWPHDWFDRLVTDNDWCVSLQSYHATRITSPLPVPAPQGALLENKSGAGILQQLLLQLDPAVFRMVDHIRGFLPDWNNSKRDKFEGAWWLGRPLEPSEYLSQECTPMVGSWAQRYFQNHWQETTSPIDEMHHHKLDAKEVSLLKKLQRYL</sequence>
<reference evidence="1" key="1">
    <citation type="submission" date="2021-03" db="EMBL/GenBank/DDBJ databases">
        <title>Evolutionary innovations through gain and loss of genes in the ectomycorrhizal Boletales.</title>
        <authorList>
            <person name="Wu G."/>
            <person name="Miyauchi S."/>
            <person name="Morin E."/>
            <person name="Yang Z.-L."/>
            <person name="Xu J."/>
            <person name="Martin F.M."/>
        </authorList>
    </citation>
    <scope>NUCLEOTIDE SEQUENCE</scope>
    <source>
        <strain evidence="1">BR01</strain>
    </source>
</reference>
<dbReference type="EMBL" id="JAGFBS010000017">
    <property type="protein sequence ID" value="KAG6374563.1"/>
    <property type="molecule type" value="Genomic_DNA"/>
</dbReference>